<keyword evidence="2" id="KW-1185">Reference proteome</keyword>
<reference evidence="1 2" key="1">
    <citation type="submission" date="2017-09" db="EMBL/GenBank/DDBJ databases">
        <title>Sphingomonas adhaesiva DSM 7418, whole genome shotgun sequence.</title>
        <authorList>
            <person name="Feng G."/>
            <person name="Zhu H."/>
        </authorList>
    </citation>
    <scope>NUCLEOTIDE SEQUENCE [LARGE SCALE GENOMIC DNA]</scope>
    <source>
        <strain evidence="1 2">DSM 7418</strain>
    </source>
</reference>
<dbReference type="PANTHER" id="PTHR43861">
    <property type="entry name" value="TRANS-ACONITATE 2-METHYLTRANSFERASE-RELATED"/>
    <property type="match status" value="1"/>
</dbReference>
<name>A0A2A4I2U8_9SPHN</name>
<dbReference type="EMBL" id="NWVC01000018">
    <property type="protein sequence ID" value="PCG12961.1"/>
    <property type="molecule type" value="Genomic_DNA"/>
</dbReference>
<dbReference type="AlphaFoldDB" id="A0A2A4I2U8"/>
<dbReference type="SUPFAM" id="SSF53335">
    <property type="entry name" value="S-adenosyl-L-methionine-dependent methyltransferases"/>
    <property type="match status" value="1"/>
</dbReference>
<organism evidence="1 2">
    <name type="scientific">Sphingomonas adhaesiva</name>
    <dbReference type="NCBI Taxonomy" id="28212"/>
    <lineage>
        <taxon>Bacteria</taxon>
        <taxon>Pseudomonadati</taxon>
        <taxon>Pseudomonadota</taxon>
        <taxon>Alphaproteobacteria</taxon>
        <taxon>Sphingomonadales</taxon>
        <taxon>Sphingomonadaceae</taxon>
        <taxon>Sphingomonas</taxon>
    </lineage>
</organism>
<accession>A0A2A4I2U8</accession>
<sequence length="290" mass="32525">MAKIVVGDPIPSKDIVRIYKERFSIDVSRLVPQDSVVLEEVTPYGYFRFRPAIPGDSQFYSELMERIGYDDGEKAEFQAAKDYVSRSERVLDVGCGPGRFSAYCKGTYKGIELNPQAVADAQRHGRNVVLEKLEDQPEGAFDVVTLFQVLEHVPDPEAFLDMAARRVSTGGRLIVTTPDMDGYMTNSPNHVLNYPPHHISWWTADAIAALMAQNGFGNPIVWKEPLQSIHVTDWLEATVAPRGRRHFDFSLKARIIRQMLRVGSLALGPLLRRGSHVTGQCVMVVGERLR</sequence>
<evidence type="ECO:0000313" key="1">
    <source>
        <dbReference type="EMBL" id="PCG12961.1"/>
    </source>
</evidence>
<dbReference type="Pfam" id="PF13489">
    <property type="entry name" value="Methyltransf_23"/>
    <property type="match status" value="1"/>
</dbReference>
<proteinExistence type="predicted"/>
<dbReference type="Proteomes" id="UP000218323">
    <property type="component" value="Unassembled WGS sequence"/>
</dbReference>
<evidence type="ECO:0000313" key="2">
    <source>
        <dbReference type="Proteomes" id="UP000218323"/>
    </source>
</evidence>
<protein>
    <recommendedName>
        <fullName evidence="3">Class I SAM-dependent methyltransferase</fullName>
    </recommendedName>
</protein>
<gene>
    <name evidence="1" type="ORF">COA07_17165</name>
</gene>
<dbReference type="CDD" id="cd02440">
    <property type="entry name" value="AdoMet_MTases"/>
    <property type="match status" value="1"/>
</dbReference>
<comment type="caution">
    <text evidence="1">The sequence shown here is derived from an EMBL/GenBank/DDBJ whole genome shotgun (WGS) entry which is preliminary data.</text>
</comment>
<dbReference type="InterPro" id="IPR029063">
    <property type="entry name" value="SAM-dependent_MTases_sf"/>
</dbReference>
<evidence type="ECO:0008006" key="3">
    <source>
        <dbReference type="Google" id="ProtNLM"/>
    </source>
</evidence>
<dbReference type="Gene3D" id="3.40.50.150">
    <property type="entry name" value="Vaccinia Virus protein VP39"/>
    <property type="match status" value="1"/>
</dbReference>
<dbReference type="RefSeq" id="WP_083956892.1">
    <property type="nucleotide sequence ID" value="NZ_NWVC01000018.1"/>
</dbReference>